<organism evidence="2 3">
    <name type="scientific">Roseobacter sinensis</name>
    <dbReference type="NCBI Taxonomy" id="2931391"/>
    <lineage>
        <taxon>Bacteria</taxon>
        <taxon>Pseudomonadati</taxon>
        <taxon>Pseudomonadota</taxon>
        <taxon>Alphaproteobacteria</taxon>
        <taxon>Rhodobacterales</taxon>
        <taxon>Roseobacteraceae</taxon>
        <taxon>Roseobacter</taxon>
    </lineage>
</organism>
<keyword evidence="3" id="KW-1185">Reference proteome</keyword>
<protein>
    <submittedName>
        <fullName evidence="2">DUF1127 domain-containing protein</fullName>
    </submittedName>
</protein>
<dbReference type="EMBL" id="JALIEB010000009">
    <property type="protein sequence ID" value="MCV3272678.1"/>
    <property type="molecule type" value="Genomic_DNA"/>
</dbReference>
<proteinExistence type="predicted"/>
<dbReference type="InterPro" id="IPR009506">
    <property type="entry name" value="YjiS-like"/>
</dbReference>
<sequence length="54" mass="6153">MFETAARRYAKYRVYRITLTELAALSDRELNDLGLSRSMIRGLALEAAEKFAEA</sequence>
<feature type="domain" description="YjiS-like" evidence="1">
    <location>
        <begin position="6"/>
        <end position="41"/>
    </location>
</feature>
<evidence type="ECO:0000259" key="1">
    <source>
        <dbReference type="Pfam" id="PF06568"/>
    </source>
</evidence>
<evidence type="ECO:0000313" key="2">
    <source>
        <dbReference type="EMBL" id="MCV3272678.1"/>
    </source>
</evidence>
<dbReference type="Pfam" id="PF06568">
    <property type="entry name" value="YjiS-like"/>
    <property type="match status" value="1"/>
</dbReference>
<accession>A0ABT3BHL2</accession>
<comment type="caution">
    <text evidence="2">The sequence shown here is derived from an EMBL/GenBank/DDBJ whole genome shotgun (WGS) entry which is preliminary data.</text>
</comment>
<reference evidence="2 3" key="1">
    <citation type="submission" date="2022-04" db="EMBL/GenBank/DDBJ databases">
        <title>Roseobacter sp. WL0113 is a bacterium isolated from neritic sediment.</title>
        <authorList>
            <person name="Wang L."/>
            <person name="He W."/>
            <person name="Zhang D.-F."/>
        </authorList>
    </citation>
    <scope>NUCLEOTIDE SEQUENCE [LARGE SCALE GENOMIC DNA]</scope>
    <source>
        <strain evidence="2 3">WL0113</strain>
    </source>
</reference>
<gene>
    <name evidence="2" type="ORF">MUB52_14680</name>
</gene>
<evidence type="ECO:0000313" key="3">
    <source>
        <dbReference type="Proteomes" id="UP001208690"/>
    </source>
</evidence>
<name>A0ABT3BHL2_9RHOB</name>
<dbReference type="Proteomes" id="UP001208690">
    <property type="component" value="Unassembled WGS sequence"/>
</dbReference>